<evidence type="ECO:0008006" key="4">
    <source>
        <dbReference type="Google" id="ProtNLM"/>
    </source>
</evidence>
<evidence type="ECO:0000313" key="3">
    <source>
        <dbReference type="Proteomes" id="UP001633002"/>
    </source>
</evidence>
<dbReference type="AlphaFoldDB" id="A0ABD3HEP6"/>
<dbReference type="Proteomes" id="UP001633002">
    <property type="component" value="Unassembled WGS sequence"/>
</dbReference>
<name>A0ABD3HEP6_9MARC</name>
<dbReference type="Gene3D" id="3.40.395.10">
    <property type="entry name" value="Adenoviral Proteinase, Chain A"/>
    <property type="match status" value="1"/>
</dbReference>
<protein>
    <recommendedName>
        <fullName evidence="4">RING-type domain-containing protein</fullName>
    </recommendedName>
</protein>
<evidence type="ECO:0000313" key="2">
    <source>
        <dbReference type="EMBL" id="KAL3689873.1"/>
    </source>
</evidence>
<organism evidence="2 3">
    <name type="scientific">Riccia sorocarpa</name>
    <dbReference type="NCBI Taxonomy" id="122646"/>
    <lineage>
        <taxon>Eukaryota</taxon>
        <taxon>Viridiplantae</taxon>
        <taxon>Streptophyta</taxon>
        <taxon>Embryophyta</taxon>
        <taxon>Marchantiophyta</taxon>
        <taxon>Marchantiopsida</taxon>
        <taxon>Marchantiidae</taxon>
        <taxon>Marchantiales</taxon>
        <taxon>Ricciaceae</taxon>
        <taxon>Riccia</taxon>
    </lineage>
</organism>
<dbReference type="CDD" id="cd16448">
    <property type="entry name" value="RING-H2"/>
    <property type="match status" value="1"/>
</dbReference>
<feature type="region of interest" description="Disordered" evidence="1">
    <location>
        <begin position="246"/>
        <end position="282"/>
    </location>
</feature>
<accession>A0ABD3HEP6</accession>
<keyword evidence="3" id="KW-1185">Reference proteome</keyword>
<sequence>MARSPRERQRLQHMDKFVGATIRDEIETREKEMKNRFKQEVHDLHVENDRLRSALHALGREAEEMADLYKAVSRRDLSLAALVSQKFKDVRLQGHPLPLTKCERLNFLVTRNEFPVYPADYDKFLQASQAGLESLEGTRWEESKGVKRNDLDRKCPVCQEYIGLLPFICPGTCTCKYHISCIWPASSRRSICGACKVSFVSRMFDHFYTKYIPPAEGSINLDTGAPDLDKDAALDNEIMADILAGRRDSLGPNPVDRAHDDDKEEDEDYEPAHVLTPSSSTKRLAPLPGNPWTLFTLLSPTTQKSIRPKGNVKLYHLDSSPGKHAQTVVSAFVKTWLHRTIQNVGTPRLDRIVPIKVIKQKNPYDYGVHVMALTRLLIEKSDTLASLLETDGIRALRSIVMQKTSE</sequence>
<proteinExistence type="predicted"/>
<gene>
    <name evidence="2" type="ORF">R1sor_016182</name>
</gene>
<evidence type="ECO:0000256" key="1">
    <source>
        <dbReference type="SAM" id="MobiDB-lite"/>
    </source>
</evidence>
<comment type="caution">
    <text evidence="2">The sequence shown here is derived from an EMBL/GenBank/DDBJ whole genome shotgun (WGS) entry which is preliminary data.</text>
</comment>
<reference evidence="2 3" key="1">
    <citation type="submission" date="2024-09" db="EMBL/GenBank/DDBJ databases">
        <title>Chromosome-scale assembly of Riccia sorocarpa.</title>
        <authorList>
            <person name="Paukszto L."/>
        </authorList>
    </citation>
    <scope>NUCLEOTIDE SEQUENCE [LARGE SCALE GENOMIC DNA]</scope>
    <source>
        <strain evidence="2">LP-2024</strain>
        <tissue evidence="2">Aerial parts of the thallus</tissue>
    </source>
</reference>
<dbReference type="EMBL" id="JBJQOH010000004">
    <property type="protein sequence ID" value="KAL3689873.1"/>
    <property type="molecule type" value="Genomic_DNA"/>
</dbReference>